<protein>
    <submittedName>
        <fullName evidence="7">UPF0115 protein YfcN</fullName>
    </submittedName>
</protein>
<evidence type="ECO:0000256" key="3">
    <source>
        <dbReference type="ARBA" id="ARBA00022759"/>
    </source>
</evidence>
<dbReference type="Gene3D" id="3.30.1370.110">
    <property type="match status" value="1"/>
</dbReference>
<keyword evidence="1" id="KW-0540">Nuclease</keyword>
<dbReference type="AlphaFoldDB" id="A0AAT9IGG7"/>
<keyword evidence="3" id="KW-0255">Endonuclease</keyword>
<name>A0AAT9IGG7_9GAMM</name>
<proteinExistence type="predicted"/>
<accession>A0AAT9IGG7</accession>
<dbReference type="InterPro" id="IPR036063">
    <property type="entry name" value="Smr_dom_sf"/>
</dbReference>
<reference evidence="7" key="1">
    <citation type="submission" date="2024-06" db="EMBL/GenBank/DDBJ databases">
        <authorList>
            <person name="Manzano-Marin A."/>
            <person name="Manzano-Marin A."/>
            <person name="Alejandro Manzano Marin A."/>
        </authorList>
    </citation>
    <scope>NUCLEOTIDE SEQUENCE</scope>
    <source>
        <strain evidence="7">Ancorni-2928</strain>
    </source>
</reference>
<keyword evidence="4" id="KW-0378">Hydrolase</keyword>
<keyword evidence="5" id="KW-0694">RNA-binding</keyword>
<dbReference type="GO" id="GO:0019843">
    <property type="term" value="F:rRNA binding"/>
    <property type="evidence" value="ECO:0007669"/>
    <property type="project" value="UniProtKB-KW"/>
</dbReference>
<evidence type="ECO:0000256" key="2">
    <source>
        <dbReference type="ARBA" id="ARBA00022730"/>
    </source>
</evidence>
<evidence type="ECO:0000313" key="7">
    <source>
        <dbReference type="EMBL" id="CAL4042300.1"/>
    </source>
</evidence>
<dbReference type="EMBL" id="OZ060371">
    <property type="protein sequence ID" value="CAL4042300.1"/>
    <property type="molecule type" value="Genomic_DNA"/>
</dbReference>
<dbReference type="SUPFAM" id="SSF160443">
    <property type="entry name" value="SMR domain-like"/>
    <property type="match status" value="1"/>
</dbReference>
<evidence type="ECO:0000256" key="1">
    <source>
        <dbReference type="ARBA" id="ARBA00022722"/>
    </source>
</evidence>
<dbReference type="GO" id="GO:0004519">
    <property type="term" value="F:endonuclease activity"/>
    <property type="evidence" value="ECO:0007669"/>
    <property type="project" value="UniProtKB-KW"/>
</dbReference>
<dbReference type="PANTHER" id="PTHR35562:SF1">
    <property type="entry name" value="UPF0115 PROTEIN YFCN"/>
    <property type="match status" value="1"/>
</dbReference>
<evidence type="ECO:0000259" key="6">
    <source>
        <dbReference type="PROSITE" id="PS50828"/>
    </source>
</evidence>
<dbReference type="SMART" id="SM00463">
    <property type="entry name" value="SMR"/>
    <property type="match status" value="1"/>
</dbReference>
<dbReference type="GO" id="GO:0016787">
    <property type="term" value="F:hydrolase activity"/>
    <property type="evidence" value="ECO:0007669"/>
    <property type="project" value="UniProtKB-KW"/>
</dbReference>
<dbReference type="PROSITE" id="PS50828">
    <property type="entry name" value="SMR"/>
    <property type="match status" value="1"/>
</dbReference>
<sequence length="170" mass="20094">MYNNKKIFRKYLHGTKKIVQDTVFKPKKILKKRTFFSKKKFQEEEIHSYLFSYTTPLKLYNENTVSYVRDKKNIKKLKKLSQGYYIPEIFIDVHGLNQHQAKKELGKLFFICHKENLSCAGIIHGHGKNILKKQIPLWLVQHPDTIAFHRAPCTLNKDQTTLFLLIDTSI</sequence>
<dbReference type="InterPro" id="IPR002625">
    <property type="entry name" value="Smr_dom"/>
</dbReference>
<organism evidence="7">
    <name type="scientific">Buchnera aphidicola</name>
    <name type="common">Anoecia corni</name>
    <dbReference type="NCBI Taxonomy" id="2994477"/>
    <lineage>
        <taxon>Bacteria</taxon>
        <taxon>Pseudomonadati</taxon>
        <taxon>Pseudomonadota</taxon>
        <taxon>Gammaproteobacteria</taxon>
        <taxon>Enterobacterales</taxon>
        <taxon>Erwiniaceae</taxon>
        <taxon>Buchnera</taxon>
    </lineage>
</organism>
<dbReference type="Pfam" id="PF01713">
    <property type="entry name" value="Smr"/>
    <property type="match status" value="1"/>
</dbReference>
<evidence type="ECO:0000256" key="4">
    <source>
        <dbReference type="ARBA" id="ARBA00022801"/>
    </source>
</evidence>
<dbReference type="PANTHER" id="PTHR35562">
    <property type="entry name" value="DNA ENDONUCLEASE SMRA-RELATED"/>
    <property type="match status" value="1"/>
</dbReference>
<dbReference type="NCBIfam" id="NF003432">
    <property type="entry name" value="PRK04946.1"/>
    <property type="match status" value="1"/>
</dbReference>
<keyword evidence="2" id="KW-0699">rRNA-binding</keyword>
<dbReference type="InterPro" id="IPR022990">
    <property type="entry name" value="SmrB-like"/>
</dbReference>
<gene>
    <name evidence="7" type="primary">yfcN</name>
    <name evidence="7" type="ORF">BUANCORI2928_082</name>
</gene>
<dbReference type="RefSeq" id="WP_367681060.1">
    <property type="nucleotide sequence ID" value="NZ_OZ060371.1"/>
</dbReference>
<feature type="domain" description="Smr" evidence="6">
    <location>
        <begin position="91"/>
        <end position="166"/>
    </location>
</feature>
<evidence type="ECO:0000256" key="5">
    <source>
        <dbReference type="ARBA" id="ARBA00022884"/>
    </source>
</evidence>